<evidence type="ECO:0000259" key="14">
    <source>
        <dbReference type="SMART" id="SM00235"/>
    </source>
</evidence>
<feature type="repeat" description="Hemopexin" evidence="11">
    <location>
        <begin position="570"/>
        <end position="617"/>
    </location>
</feature>
<feature type="modified residue" description="Phosphotyrosine; by PKDCC" evidence="10">
    <location>
        <position position="507"/>
    </location>
</feature>
<dbReference type="SMART" id="SM00235">
    <property type="entry name" value="ZnMc"/>
    <property type="match status" value="1"/>
</dbReference>
<dbReference type="GO" id="GO:0008270">
    <property type="term" value="F:zinc ion binding"/>
    <property type="evidence" value="ECO:0007669"/>
    <property type="project" value="InterPro"/>
</dbReference>
<evidence type="ECO:0000256" key="5">
    <source>
        <dbReference type="ARBA" id="ARBA00022833"/>
    </source>
</evidence>
<dbReference type="Proteomes" id="UP001347796">
    <property type="component" value="Unassembled WGS sequence"/>
</dbReference>
<keyword evidence="2" id="KW-0645">Protease</keyword>
<feature type="binding site" evidence="9">
    <location>
        <position position="230"/>
    </location>
    <ligand>
        <name>Ca(2+)</name>
        <dbReference type="ChEBI" id="CHEBI:29108"/>
        <label>1</label>
    </ligand>
</feature>
<dbReference type="GO" id="GO:0006508">
    <property type="term" value="P:proteolysis"/>
    <property type="evidence" value="ECO:0007669"/>
    <property type="project" value="UniProtKB-KW"/>
</dbReference>
<evidence type="ECO:0000256" key="4">
    <source>
        <dbReference type="ARBA" id="ARBA00022801"/>
    </source>
</evidence>
<name>A0AAN8JRW2_PATCE</name>
<feature type="binding site" evidence="9">
    <location>
        <position position="267"/>
    </location>
    <ligand>
        <name>Zn(2+)</name>
        <dbReference type="ChEBI" id="CHEBI:29105"/>
        <label>2</label>
        <note>catalytic</note>
    </ligand>
</feature>
<evidence type="ECO:0000313" key="15">
    <source>
        <dbReference type="EMBL" id="KAK6183842.1"/>
    </source>
</evidence>
<dbReference type="InterPro" id="IPR018487">
    <property type="entry name" value="Hemopexin-like_repeat"/>
</dbReference>
<evidence type="ECO:0000313" key="16">
    <source>
        <dbReference type="Proteomes" id="UP001347796"/>
    </source>
</evidence>
<comment type="caution">
    <text evidence="15">The sequence shown here is derived from an EMBL/GenBank/DDBJ whole genome shotgun (WGS) entry which is preliminary data.</text>
</comment>
<comment type="similarity">
    <text evidence="1">Belongs to the peptidase M10A family.</text>
</comment>
<dbReference type="AlphaFoldDB" id="A0AAN8JRW2"/>
<feature type="binding site" evidence="9">
    <location>
        <position position="209"/>
    </location>
    <ligand>
        <name>Zn(2+)</name>
        <dbReference type="ChEBI" id="CHEBI:29105"/>
        <label>1</label>
    </ligand>
</feature>
<evidence type="ECO:0000256" key="9">
    <source>
        <dbReference type="PIRSR" id="PIRSR621190-2"/>
    </source>
</evidence>
<evidence type="ECO:0000256" key="12">
    <source>
        <dbReference type="SAM" id="MobiDB-lite"/>
    </source>
</evidence>
<reference evidence="15 16" key="1">
    <citation type="submission" date="2024-01" db="EMBL/GenBank/DDBJ databases">
        <title>The genome of the rayed Mediterranean limpet Patella caerulea (Linnaeus, 1758).</title>
        <authorList>
            <person name="Anh-Thu Weber A."/>
            <person name="Halstead-Nussloch G."/>
        </authorList>
    </citation>
    <scope>NUCLEOTIDE SEQUENCE [LARGE SCALE GENOMIC DNA]</scope>
    <source>
        <strain evidence="15">AATW-2023a</strain>
        <tissue evidence="15">Whole specimen</tissue>
    </source>
</reference>
<feature type="domain" description="Peptidase metallopeptidase" evidence="14">
    <location>
        <begin position="129"/>
        <end position="293"/>
    </location>
</feature>
<dbReference type="PRINTS" id="PR00138">
    <property type="entry name" value="MATRIXIN"/>
</dbReference>
<keyword evidence="13" id="KW-0732">Signal</keyword>
<protein>
    <recommendedName>
        <fullName evidence="14">Peptidase metallopeptidase domain-containing protein</fullName>
    </recommendedName>
</protein>
<dbReference type="Pfam" id="PF00045">
    <property type="entry name" value="Hemopexin"/>
    <property type="match status" value="2"/>
</dbReference>
<dbReference type="CDD" id="cd04278">
    <property type="entry name" value="ZnMc_MMP"/>
    <property type="match status" value="1"/>
</dbReference>
<feature type="binding site" evidence="9">
    <location>
        <position position="194"/>
    </location>
    <ligand>
        <name>Zn(2+)</name>
        <dbReference type="ChEBI" id="CHEBI:29105"/>
        <label>1</label>
    </ligand>
</feature>
<feature type="binding site" evidence="8">
    <location>
        <position position="259"/>
    </location>
    <ligand>
        <name>Zn(2+)</name>
        <dbReference type="ChEBI" id="CHEBI:29105"/>
        <label>2</label>
        <note>catalytic</note>
    </ligand>
</feature>
<feature type="compositionally biased region" description="Low complexity" evidence="12">
    <location>
        <begin position="385"/>
        <end position="396"/>
    </location>
</feature>
<feature type="binding site" evidence="9">
    <location>
        <position position="202"/>
    </location>
    <ligand>
        <name>Ca(2+)</name>
        <dbReference type="ChEBI" id="CHEBI:29108"/>
        <label>3</label>
    </ligand>
</feature>
<dbReference type="InterPro" id="IPR024079">
    <property type="entry name" value="MetalloPept_cat_dom_sf"/>
</dbReference>
<dbReference type="InterPro" id="IPR036365">
    <property type="entry name" value="PGBD-like_sf"/>
</dbReference>
<feature type="binding site" evidence="9">
    <location>
        <position position="420"/>
    </location>
    <ligand>
        <name>Ca(2+)</name>
        <dbReference type="ChEBI" id="CHEBI:29108"/>
        <label>5</label>
    </ligand>
</feature>
<dbReference type="InterPro" id="IPR033739">
    <property type="entry name" value="M10A_MMP"/>
</dbReference>
<dbReference type="PANTHER" id="PTHR10201">
    <property type="entry name" value="MATRIX METALLOPROTEINASE"/>
    <property type="match status" value="1"/>
</dbReference>
<evidence type="ECO:0000256" key="13">
    <source>
        <dbReference type="SAM" id="SignalP"/>
    </source>
</evidence>
<feature type="binding site" evidence="9">
    <location>
        <position position="230"/>
    </location>
    <ligand>
        <name>Ca(2+)</name>
        <dbReference type="ChEBI" id="CHEBI:29108"/>
        <label>3</label>
    </ligand>
</feature>
<keyword evidence="3 8" id="KW-0479">Metal-binding</keyword>
<feature type="binding site" evidence="8">
    <location>
        <position position="249"/>
    </location>
    <ligand>
        <name>Zn(2+)</name>
        <dbReference type="ChEBI" id="CHEBI:29105"/>
        <label>2</label>
        <note>catalytic</note>
    </ligand>
</feature>
<dbReference type="GO" id="GO:0030198">
    <property type="term" value="P:extracellular matrix organization"/>
    <property type="evidence" value="ECO:0007669"/>
    <property type="project" value="TreeGrafter"/>
</dbReference>
<feature type="chain" id="PRO_5042835856" description="Peptidase metallopeptidase domain-containing protein" evidence="13">
    <location>
        <begin position="22"/>
        <end position="646"/>
    </location>
</feature>
<dbReference type="SMART" id="SM00120">
    <property type="entry name" value="HX"/>
    <property type="match status" value="3"/>
</dbReference>
<feature type="binding site" evidence="9">
    <location>
        <position position="196"/>
    </location>
    <ligand>
        <name>Zn(2+)</name>
        <dbReference type="ChEBI" id="CHEBI:29105"/>
        <label>1</label>
    </ligand>
</feature>
<dbReference type="InterPro" id="IPR021190">
    <property type="entry name" value="Pept_M10A"/>
</dbReference>
<feature type="binding site" evidence="9">
    <location>
        <position position="574"/>
    </location>
    <ligand>
        <name>Ca(2+)</name>
        <dbReference type="ChEBI" id="CHEBI:29108"/>
        <label>4</label>
    </ligand>
</feature>
<dbReference type="InterPro" id="IPR006026">
    <property type="entry name" value="Peptidase_Metallo"/>
</dbReference>
<feature type="binding site" evidence="9">
    <location>
        <position position="464"/>
    </location>
    <ligand>
        <name>Ca(2+)</name>
        <dbReference type="ChEBI" id="CHEBI:29108"/>
        <label>4</label>
    </ligand>
</feature>
<dbReference type="EMBL" id="JAZGQO010000006">
    <property type="protein sequence ID" value="KAK6183842.1"/>
    <property type="molecule type" value="Genomic_DNA"/>
</dbReference>
<feature type="binding site" evidence="9">
    <location>
        <position position="184"/>
    </location>
    <ligand>
        <name>Ca(2+)</name>
        <dbReference type="ChEBI" id="CHEBI:29108"/>
        <label>2</label>
    </ligand>
</feature>
<comment type="cofactor">
    <cofactor evidence="9">
        <name>Ca(2+)</name>
        <dbReference type="ChEBI" id="CHEBI:29108"/>
    </cofactor>
    <text evidence="9">Can bind about 5 Ca(2+) ions per subunit.</text>
</comment>
<feature type="repeat" description="Hemopexin" evidence="11">
    <location>
        <begin position="460"/>
        <end position="518"/>
    </location>
</feature>
<feature type="binding site" evidence="8">
    <location>
        <position position="253"/>
    </location>
    <ligand>
        <name>Zn(2+)</name>
        <dbReference type="ChEBI" id="CHEBI:29105"/>
        <label>2</label>
        <note>catalytic</note>
    </ligand>
</feature>
<dbReference type="GO" id="GO:0004222">
    <property type="term" value="F:metalloendopeptidase activity"/>
    <property type="evidence" value="ECO:0007669"/>
    <property type="project" value="InterPro"/>
</dbReference>
<evidence type="ECO:0000256" key="10">
    <source>
        <dbReference type="PIRSR" id="PIRSR621190-4"/>
    </source>
</evidence>
<keyword evidence="16" id="KW-1185">Reference proteome</keyword>
<feature type="binding site" evidence="9">
    <location>
        <position position="201"/>
    </location>
    <ligand>
        <name>Ca(2+)</name>
        <dbReference type="ChEBI" id="CHEBI:29108"/>
        <label>3</label>
    </ligand>
</feature>
<keyword evidence="6" id="KW-0482">Metalloprotease</keyword>
<feature type="binding site" description="in inhibited form" evidence="9">
    <location>
        <position position="102"/>
    </location>
    <ligand>
        <name>Zn(2+)</name>
        <dbReference type="ChEBI" id="CHEBI:29105"/>
        <label>2</label>
        <note>catalytic</note>
    </ligand>
</feature>
<dbReference type="Gene3D" id="3.40.390.10">
    <property type="entry name" value="Collagenase (Catalytic Domain)"/>
    <property type="match status" value="1"/>
</dbReference>
<dbReference type="GO" id="GO:0031012">
    <property type="term" value="C:extracellular matrix"/>
    <property type="evidence" value="ECO:0007669"/>
    <property type="project" value="InterPro"/>
</dbReference>
<gene>
    <name evidence="15" type="ORF">SNE40_006432</name>
</gene>
<feature type="binding site" evidence="9">
    <location>
        <position position="418"/>
    </location>
    <ligand>
        <name>Ca(2+)</name>
        <dbReference type="ChEBI" id="CHEBI:29108"/>
        <label>4</label>
    </ligand>
</feature>
<feature type="binding site" evidence="9">
    <location>
        <position position="148"/>
    </location>
    <ligand>
        <name>Ca(2+)</name>
        <dbReference type="ChEBI" id="CHEBI:29108"/>
        <label>1</label>
    </ligand>
</feature>
<evidence type="ECO:0000256" key="8">
    <source>
        <dbReference type="PIRSR" id="PIRSR001191-2"/>
    </source>
</evidence>
<evidence type="ECO:0000256" key="2">
    <source>
        <dbReference type="ARBA" id="ARBA00022670"/>
    </source>
</evidence>
<evidence type="ECO:0000256" key="7">
    <source>
        <dbReference type="PIRSR" id="PIRSR001191-1"/>
    </source>
</evidence>
<organism evidence="15 16">
    <name type="scientific">Patella caerulea</name>
    <name type="common">Rayed Mediterranean limpet</name>
    <dbReference type="NCBI Taxonomy" id="87958"/>
    <lineage>
        <taxon>Eukaryota</taxon>
        <taxon>Metazoa</taxon>
        <taxon>Spiralia</taxon>
        <taxon>Lophotrochozoa</taxon>
        <taxon>Mollusca</taxon>
        <taxon>Gastropoda</taxon>
        <taxon>Patellogastropoda</taxon>
        <taxon>Patelloidea</taxon>
        <taxon>Patellidae</taxon>
        <taxon>Patella</taxon>
    </lineage>
</organism>
<feature type="binding site" evidence="9">
    <location>
        <position position="525"/>
    </location>
    <ligand>
        <name>Ca(2+)</name>
        <dbReference type="ChEBI" id="CHEBI:29108"/>
        <label>5</label>
    </ligand>
</feature>
<feature type="binding site" evidence="9">
    <location>
        <position position="227"/>
    </location>
    <ligand>
        <name>Ca(2+)</name>
        <dbReference type="ChEBI" id="CHEBI:29108"/>
        <label>3</label>
    </ligand>
</feature>
<dbReference type="PANTHER" id="PTHR10201:SF331">
    <property type="entry name" value="MATRIX METALLOPROTEINASE-14-LIKE ISOFORM X1"/>
    <property type="match status" value="1"/>
</dbReference>
<feature type="region of interest" description="Disordered" evidence="12">
    <location>
        <begin position="385"/>
        <end position="417"/>
    </location>
</feature>
<dbReference type="GO" id="GO:0005615">
    <property type="term" value="C:extracellular space"/>
    <property type="evidence" value="ECO:0007669"/>
    <property type="project" value="TreeGrafter"/>
</dbReference>
<dbReference type="GO" id="GO:0030574">
    <property type="term" value="P:collagen catabolic process"/>
    <property type="evidence" value="ECO:0007669"/>
    <property type="project" value="TreeGrafter"/>
</dbReference>
<proteinExistence type="inferred from homology"/>
<feature type="active site" evidence="7">
    <location>
        <position position="250"/>
    </location>
</feature>
<keyword evidence="5 8" id="KW-0862">Zinc</keyword>
<feature type="signal peptide" evidence="13">
    <location>
        <begin position="1"/>
        <end position="21"/>
    </location>
</feature>
<feature type="binding site" evidence="9">
    <location>
        <position position="225"/>
    </location>
    <ligand>
        <name>Zn(2+)</name>
        <dbReference type="ChEBI" id="CHEBI:29105"/>
        <label>1</label>
    </ligand>
</feature>
<dbReference type="Pfam" id="PF01471">
    <property type="entry name" value="PG_binding_1"/>
    <property type="match status" value="1"/>
</dbReference>
<dbReference type="SUPFAM" id="SSF55486">
    <property type="entry name" value="Metalloproteases ('zincins'), catalytic domain"/>
    <property type="match status" value="1"/>
</dbReference>
<dbReference type="InterPro" id="IPR036375">
    <property type="entry name" value="Hemopexin-like_dom_sf"/>
</dbReference>
<feature type="binding site" evidence="9">
    <location>
        <position position="228"/>
    </location>
    <ligand>
        <name>Ca(2+)</name>
        <dbReference type="ChEBI" id="CHEBI:29108"/>
        <label>1</label>
    </ligand>
</feature>
<sequence>MIGHTIIFIATCLASMFFVDSHPDHDCSSFIGNVHRPKNAIAATDVLRRYGYLKDSCYFNPGQSTYRNAVLEAIIIFQEYNGLKITGKFDKETLDFMGKSRCGVPDILDDVQVTIVSKRRRGKRQSPVAEQRWRKTDLTYRITSYCDDLSATEVDLIIKEAWKIWSDVTPLTFTQVDPSVSDADMDISFARGVHGDTDPFDGPGGVVAHAFYPGGPDVHLSGDTHFDDAEEWTYGKQPTGRRLLCSAVHEFGHTLGLKHTNRKDSIMYPWSEDCGTPKLSDYDMVIIQGIYGTNNKTGMTPSPDFNMSVTPETTLRTSGITLTPETEPTFTTPFTSPEPVCTTTVINTCTTEVGETTTTVETTEAPMTTSKITNATLIMTNVTETTPPTSSPTMTTGAAQSTPATAQRPECPKDGKLDAITVTPDGKTYGFKGDKIYIFHNYGVVKGSPVLISKIFRNGPSYVDAVVTISKSFLKPARIYLFQGEKVWKYQYLKFRGHYGYSLRRGYPKLIKSKFGINLKKIDAAFKLKSSKWTFFAEGDKLWPIKFRTFGNPRVSKPIPFASHPTLSHLKKLDAAFKWTNGAYYFFEGDYYHRLVPDGKKGHWNHPRFSLLWWFNCKIPGTEQYQRPAGDLTDKKYSKTVNMKDL</sequence>
<feature type="binding site" evidence="9">
    <location>
        <position position="223"/>
    </location>
    <ligand>
        <name>Ca(2+)</name>
        <dbReference type="ChEBI" id="CHEBI:29108"/>
        <label>2</label>
    </ligand>
</feature>
<keyword evidence="9" id="KW-0106">Calcium</keyword>
<feature type="repeat" description="Hemopexin" evidence="11">
    <location>
        <begin position="414"/>
        <end position="459"/>
    </location>
</feature>
<dbReference type="SUPFAM" id="SSF50923">
    <property type="entry name" value="Hemopexin-like domain"/>
    <property type="match status" value="1"/>
</dbReference>
<dbReference type="PIRSF" id="PIRSF001191">
    <property type="entry name" value="Peptidase_M10A_matrix"/>
    <property type="match status" value="1"/>
</dbReference>
<comment type="cofactor">
    <cofactor evidence="9">
        <name>Zn(2+)</name>
        <dbReference type="ChEBI" id="CHEBI:29105"/>
    </cofactor>
    <text evidence="9">Binds 2 Zn(2+) ions per subunit.</text>
</comment>
<evidence type="ECO:0000256" key="11">
    <source>
        <dbReference type="PROSITE-ProRule" id="PRU01011"/>
    </source>
</evidence>
<dbReference type="InterPro" id="IPR001818">
    <property type="entry name" value="Pept_M10_metallopeptidase"/>
</dbReference>
<dbReference type="PROSITE" id="PS51642">
    <property type="entry name" value="HEMOPEXIN_2"/>
    <property type="match status" value="3"/>
</dbReference>
<dbReference type="InterPro" id="IPR002477">
    <property type="entry name" value="Peptidoglycan-bd-like"/>
</dbReference>
<evidence type="ECO:0000256" key="1">
    <source>
        <dbReference type="ARBA" id="ARBA00010370"/>
    </source>
</evidence>
<evidence type="ECO:0000256" key="6">
    <source>
        <dbReference type="ARBA" id="ARBA00023049"/>
    </source>
</evidence>
<keyword evidence="4" id="KW-0378">Hydrolase</keyword>
<evidence type="ECO:0000256" key="3">
    <source>
        <dbReference type="ARBA" id="ARBA00022723"/>
    </source>
</evidence>
<dbReference type="Gene3D" id="2.110.10.10">
    <property type="entry name" value="Hemopexin-like domain"/>
    <property type="match status" value="1"/>
</dbReference>
<accession>A0AAN8JRW2</accession>
<dbReference type="Pfam" id="PF00413">
    <property type="entry name" value="Peptidase_M10"/>
    <property type="match status" value="1"/>
</dbReference>
<dbReference type="SUPFAM" id="SSF47090">
    <property type="entry name" value="PGBD-like"/>
    <property type="match status" value="1"/>
</dbReference>